<evidence type="ECO:0000259" key="1">
    <source>
        <dbReference type="Pfam" id="PF00364"/>
    </source>
</evidence>
<organism evidence="3">
    <name type="scientific">Naegleria gruberi</name>
    <name type="common">Amoeba</name>
    <dbReference type="NCBI Taxonomy" id="5762"/>
    <lineage>
        <taxon>Eukaryota</taxon>
        <taxon>Discoba</taxon>
        <taxon>Heterolobosea</taxon>
        <taxon>Tetramitia</taxon>
        <taxon>Eutetramitia</taxon>
        <taxon>Vahlkampfiidae</taxon>
        <taxon>Naegleria</taxon>
    </lineage>
</organism>
<gene>
    <name evidence="2" type="ORF">NAEGRDRAFT_51783</name>
</gene>
<dbReference type="InParanoid" id="D2VRY3"/>
<evidence type="ECO:0000313" key="2">
    <source>
        <dbReference type="EMBL" id="EFC40471.1"/>
    </source>
</evidence>
<dbReference type="InterPro" id="IPR011053">
    <property type="entry name" value="Single_hybrid_motif"/>
</dbReference>
<dbReference type="KEGG" id="ngr:NAEGRDRAFT_51783"/>
<dbReference type="Proteomes" id="UP000006671">
    <property type="component" value="Unassembled WGS sequence"/>
</dbReference>
<dbReference type="Gene3D" id="2.40.50.100">
    <property type="match status" value="1"/>
</dbReference>
<dbReference type="InterPro" id="IPR000089">
    <property type="entry name" value="Biotin_lipoyl"/>
</dbReference>
<name>D2VRY3_NAEGR</name>
<reference evidence="2 3" key="1">
    <citation type="journal article" date="2010" name="Cell">
        <title>The genome of Naegleria gruberi illuminates early eukaryotic versatility.</title>
        <authorList>
            <person name="Fritz-Laylin L.K."/>
            <person name="Prochnik S.E."/>
            <person name="Ginger M.L."/>
            <person name="Dacks J.B."/>
            <person name="Carpenter M.L."/>
            <person name="Field M.C."/>
            <person name="Kuo A."/>
            <person name="Paredez A."/>
            <person name="Chapman J."/>
            <person name="Pham J."/>
            <person name="Shu S."/>
            <person name="Neupane R."/>
            <person name="Cipriano M."/>
            <person name="Mancuso J."/>
            <person name="Tu H."/>
            <person name="Salamov A."/>
            <person name="Lindquist E."/>
            <person name="Shapiro H."/>
            <person name="Lucas S."/>
            <person name="Grigoriev I.V."/>
            <person name="Cande W.Z."/>
            <person name="Fulton C."/>
            <person name="Rokhsar D.S."/>
            <person name="Dawson S.C."/>
        </authorList>
    </citation>
    <scope>NUCLEOTIDE SEQUENCE [LARGE SCALE GENOMIC DNA]</scope>
    <source>
        <strain evidence="2 3">NEG-M</strain>
    </source>
</reference>
<evidence type="ECO:0000313" key="3">
    <source>
        <dbReference type="Proteomes" id="UP000006671"/>
    </source>
</evidence>
<dbReference type="Pfam" id="PF00364">
    <property type="entry name" value="Biotin_lipoyl"/>
    <property type="match status" value="1"/>
</dbReference>
<dbReference type="SUPFAM" id="SSF51230">
    <property type="entry name" value="Single hybrid motif"/>
    <property type="match status" value="1"/>
</dbReference>
<dbReference type="CDD" id="cd06849">
    <property type="entry name" value="lipoyl_domain"/>
    <property type="match status" value="1"/>
</dbReference>
<proteinExistence type="predicted"/>
<dbReference type="VEuPathDB" id="AmoebaDB:NAEGRDRAFT_51783"/>
<dbReference type="RefSeq" id="XP_002673215.1">
    <property type="nucleotide sequence ID" value="XM_002673169.1"/>
</dbReference>
<dbReference type="GeneID" id="8854434"/>
<protein>
    <submittedName>
        <fullName evidence="2">Predicted protein</fullName>
    </submittedName>
</protein>
<sequence>MLRSKITSVCSSRQFINSFGKSSLFPSLNTKLHNFHSLQSNRKSNSSDIDAKSIIKSIKVPEMGNGIRSATISRWKKHPGDECDGSDVLAELEMKNSDMKLLLELRPPVKGQVREHLKNVGDEVMVGEKIATMETLDIDEESRLRHVVEDAIIDVHVLPK</sequence>
<dbReference type="EMBL" id="GG738892">
    <property type="protein sequence ID" value="EFC40471.1"/>
    <property type="molecule type" value="Genomic_DNA"/>
</dbReference>
<dbReference type="AlphaFoldDB" id="D2VRY3"/>
<feature type="domain" description="Lipoyl-binding" evidence="1">
    <location>
        <begin position="57"/>
        <end position="133"/>
    </location>
</feature>
<accession>D2VRY3</accession>
<keyword evidence="3" id="KW-1185">Reference proteome</keyword>